<dbReference type="Gene3D" id="1.10.274.10">
    <property type="entry name" value="PtsI, HPr-binding domain"/>
    <property type="match status" value="1"/>
</dbReference>
<dbReference type="InterPro" id="IPR035895">
    <property type="entry name" value="HPr-like_sf"/>
</dbReference>
<dbReference type="AlphaFoldDB" id="A0A4R7BCX0"/>
<dbReference type="Gene3D" id="3.30.1340.10">
    <property type="entry name" value="HPr-like"/>
    <property type="match status" value="1"/>
</dbReference>
<dbReference type="CDD" id="cd00367">
    <property type="entry name" value="PTS-HPr_like"/>
    <property type="match status" value="1"/>
</dbReference>
<dbReference type="EMBL" id="SNZP01000003">
    <property type="protein sequence ID" value="TDR81586.1"/>
    <property type="molecule type" value="Genomic_DNA"/>
</dbReference>
<gene>
    <name evidence="16" type="ORF">DFP86_103243</name>
</gene>
<comment type="similarity">
    <text evidence="4">Belongs to the PEP-utilizing enzyme family.</text>
</comment>
<evidence type="ECO:0000256" key="2">
    <source>
        <dbReference type="ARBA" id="ARBA00001946"/>
    </source>
</evidence>
<dbReference type="InterPro" id="IPR008279">
    <property type="entry name" value="PEP-util_enz_mobile_dom"/>
</dbReference>
<sequence>MGTSELHQELILNAPLSGMLLPLSAVPDPVFAEKMIGDGIAISPASNMLRAPCAGTITHIHSARHALTLTSDDGIEILMHIGLDTVDLKGQGFTTRVNQGDRVNAGDALIEFDDAFLATHARSLITPIVILTGDKVAAMDSASGHVVAGRDRILTLSRTGEFSSRLTDTAVSLRAESPSITVVGRAGLHARPCAVLAHAAKQFKSDIKLICGSEQANAKSVVALLGLNVRHGDVVRVVADGEDAQAAIEKLTLLAAGDAHEAAPESQTPEAAATQETVVDSDPNLLRGVGASAGIAVGQAFILSHQAITLTENGIGETPEREALQNALAEAHTQLEQLKYQTHGKTTSGRAEIFAAHQELLEDPDLLDMVMGGIANGKSAAFAWKQAFTLHAERLSHLPNPLLAARANDLRDVGLRVLQILTGSRMTAPELPANTILIAEDLTPSLTVSLDRSKVLGFCTSGGSSTSHVAILARSLDIPAVVGIDRQALQIEDGTPLILDGSRGTLRINPTVDELSSIRTQQQRQAEQREADLENAAQPACTSDGHRVEVVANIGGLSDAEKGMDKGAEGVGLLRSEFLFLQREDAPGEAEQADAYMSIARAVGHSRPLVIRTLDVGGDKPLAYLPMPAEENPFLGVRGVRLSLAQPDIMKSQLRAILRAAPYAKLCIMFPMIATLDELRECKAMVEEERKALNVPPVQVGIMIEVPSAAIMAEQFAREVDFFSIGTNDLTQYVLAMDRNHPGVGRQADALNPAVLQLMASTVQAAHRHGKWVGVCGGLASDPLAVPVLVGMGVDELSVSVPSIPEIKALVRKFSKTECEALAAEVLTLSTASEVRARLTQAIKE</sequence>
<feature type="domain" description="HPr" evidence="15">
    <location>
        <begin position="175"/>
        <end position="262"/>
    </location>
</feature>
<dbReference type="InterPro" id="IPR050499">
    <property type="entry name" value="PEP-utilizing_PTS_enzyme"/>
</dbReference>
<evidence type="ECO:0000313" key="16">
    <source>
        <dbReference type="EMBL" id="TDR81586.1"/>
    </source>
</evidence>
<evidence type="ECO:0000256" key="6">
    <source>
        <dbReference type="ARBA" id="ARBA00022448"/>
    </source>
</evidence>
<dbReference type="Gene3D" id="2.70.70.10">
    <property type="entry name" value="Glucose Permease (Domain IIA)"/>
    <property type="match status" value="1"/>
</dbReference>
<dbReference type="InterPro" id="IPR036618">
    <property type="entry name" value="PtsI_HPr-bd_sf"/>
</dbReference>
<organism evidence="16 17">
    <name type="scientific">Paludibacterium purpuratum</name>
    <dbReference type="NCBI Taxonomy" id="1144873"/>
    <lineage>
        <taxon>Bacteria</taxon>
        <taxon>Pseudomonadati</taxon>
        <taxon>Pseudomonadota</taxon>
        <taxon>Betaproteobacteria</taxon>
        <taxon>Neisseriales</taxon>
        <taxon>Chromobacteriaceae</taxon>
        <taxon>Paludibacterium</taxon>
    </lineage>
</organism>
<evidence type="ECO:0000256" key="1">
    <source>
        <dbReference type="ARBA" id="ARBA00000683"/>
    </source>
</evidence>
<dbReference type="InterPro" id="IPR006318">
    <property type="entry name" value="PTS_EI-like"/>
</dbReference>
<dbReference type="GO" id="GO:0016301">
    <property type="term" value="F:kinase activity"/>
    <property type="evidence" value="ECO:0007669"/>
    <property type="project" value="UniProtKB-KW"/>
</dbReference>
<evidence type="ECO:0000256" key="5">
    <source>
        <dbReference type="ARBA" id="ARBA00012232"/>
    </source>
</evidence>
<dbReference type="InterPro" id="IPR000121">
    <property type="entry name" value="PEP_util_C"/>
</dbReference>
<evidence type="ECO:0000256" key="9">
    <source>
        <dbReference type="ARBA" id="ARBA00022679"/>
    </source>
</evidence>
<evidence type="ECO:0000256" key="12">
    <source>
        <dbReference type="ARBA" id="ARBA00022777"/>
    </source>
</evidence>
<evidence type="ECO:0000256" key="4">
    <source>
        <dbReference type="ARBA" id="ARBA00007837"/>
    </source>
</evidence>
<dbReference type="SUPFAM" id="SSF51261">
    <property type="entry name" value="Duplicated hybrid motif"/>
    <property type="match status" value="1"/>
</dbReference>
<dbReference type="GO" id="GO:0008965">
    <property type="term" value="F:phosphoenolpyruvate-protein phosphotransferase activity"/>
    <property type="evidence" value="ECO:0007669"/>
    <property type="project" value="UniProtKB-EC"/>
</dbReference>
<dbReference type="NCBIfam" id="TIGR01417">
    <property type="entry name" value="PTS_I_fam"/>
    <property type="match status" value="1"/>
</dbReference>
<dbReference type="InterPro" id="IPR008731">
    <property type="entry name" value="PTS_EIN"/>
</dbReference>
<comment type="caution">
    <text evidence="16">The sequence shown here is derived from an EMBL/GenBank/DDBJ whole genome shotgun (WGS) entry which is preliminary data.</text>
</comment>
<dbReference type="PROSITE" id="PS51093">
    <property type="entry name" value="PTS_EIIA_TYPE_1"/>
    <property type="match status" value="1"/>
</dbReference>
<protein>
    <recommendedName>
        <fullName evidence="5">phosphoenolpyruvate--protein phosphotransferase</fullName>
        <ecNumber evidence="5">2.7.3.9</ecNumber>
    </recommendedName>
</protein>
<dbReference type="Pfam" id="PF02896">
    <property type="entry name" value="PEP-utilizers_C"/>
    <property type="match status" value="1"/>
</dbReference>
<dbReference type="Proteomes" id="UP000295611">
    <property type="component" value="Unassembled WGS sequence"/>
</dbReference>
<dbReference type="Pfam" id="PF05524">
    <property type="entry name" value="PEP-utilisers_N"/>
    <property type="match status" value="1"/>
</dbReference>
<keyword evidence="9 16" id="KW-0808">Transferase</keyword>
<dbReference type="SUPFAM" id="SSF51621">
    <property type="entry name" value="Phosphoenolpyruvate/pyruvate domain"/>
    <property type="match status" value="1"/>
</dbReference>
<comment type="cofactor">
    <cofactor evidence="2">
        <name>Mg(2+)</name>
        <dbReference type="ChEBI" id="CHEBI:18420"/>
    </cofactor>
</comment>
<dbReference type="GO" id="GO:0005737">
    <property type="term" value="C:cytoplasm"/>
    <property type="evidence" value="ECO:0007669"/>
    <property type="project" value="UniProtKB-SubCell"/>
</dbReference>
<dbReference type="Pfam" id="PF00381">
    <property type="entry name" value="PTS-HPr"/>
    <property type="match status" value="1"/>
</dbReference>
<keyword evidence="12" id="KW-0418">Kinase</keyword>
<keyword evidence="8" id="KW-0762">Sugar transport</keyword>
<dbReference type="SUPFAM" id="SSF55594">
    <property type="entry name" value="HPr-like"/>
    <property type="match status" value="1"/>
</dbReference>
<dbReference type="PANTHER" id="PTHR46244">
    <property type="entry name" value="PHOSPHOENOLPYRUVATE-PROTEIN PHOSPHOTRANSFERASE"/>
    <property type="match status" value="1"/>
</dbReference>
<dbReference type="PRINTS" id="PR00107">
    <property type="entry name" value="PHOSPHOCPHPR"/>
</dbReference>
<dbReference type="Pfam" id="PF00358">
    <property type="entry name" value="PTS_EIIA_1"/>
    <property type="match status" value="1"/>
</dbReference>
<dbReference type="Gene3D" id="3.50.30.10">
    <property type="entry name" value="Phosphohistidine domain"/>
    <property type="match status" value="1"/>
</dbReference>
<keyword evidence="13" id="KW-0460">Magnesium</keyword>
<dbReference type="RefSeq" id="WP_133678947.1">
    <property type="nucleotide sequence ID" value="NZ_SNZP01000003.1"/>
</dbReference>
<dbReference type="PROSITE" id="PS51350">
    <property type="entry name" value="PTS_HPR_DOM"/>
    <property type="match status" value="1"/>
</dbReference>
<keyword evidence="11" id="KW-0479">Metal-binding</keyword>
<evidence type="ECO:0000259" key="15">
    <source>
        <dbReference type="PROSITE" id="PS51350"/>
    </source>
</evidence>
<dbReference type="InterPro" id="IPR000032">
    <property type="entry name" value="HPr-like"/>
</dbReference>
<dbReference type="PROSITE" id="PS00371">
    <property type="entry name" value="PTS_EIIA_TYPE_1_HIS"/>
    <property type="match status" value="1"/>
</dbReference>
<dbReference type="InterPro" id="IPR040442">
    <property type="entry name" value="Pyrv_kinase-like_dom_sf"/>
</dbReference>
<name>A0A4R7BCX0_9NEIS</name>
<evidence type="ECO:0000256" key="8">
    <source>
        <dbReference type="ARBA" id="ARBA00022597"/>
    </source>
</evidence>
<evidence type="ECO:0000256" key="10">
    <source>
        <dbReference type="ARBA" id="ARBA00022683"/>
    </source>
</evidence>
<evidence type="ECO:0000256" key="13">
    <source>
        <dbReference type="ARBA" id="ARBA00022842"/>
    </source>
</evidence>
<dbReference type="GO" id="GO:0046872">
    <property type="term" value="F:metal ion binding"/>
    <property type="evidence" value="ECO:0007669"/>
    <property type="project" value="UniProtKB-KW"/>
</dbReference>
<dbReference type="GO" id="GO:0009401">
    <property type="term" value="P:phosphoenolpyruvate-dependent sugar phosphotransferase system"/>
    <property type="evidence" value="ECO:0007669"/>
    <property type="project" value="UniProtKB-KW"/>
</dbReference>
<keyword evidence="17" id="KW-1185">Reference proteome</keyword>
<dbReference type="InterPro" id="IPR011055">
    <property type="entry name" value="Dup_hybrid_motif"/>
</dbReference>
<keyword evidence="7" id="KW-0963">Cytoplasm</keyword>
<dbReference type="PROSITE" id="PS00742">
    <property type="entry name" value="PEP_ENZYMES_2"/>
    <property type="match status" value="1"/>
</dbReference>
<accession>A0A4R7BCX0</accession>
<keyword evidence="16" id="KW-0670">Pyruvate</keyword>
<dbReference type="PANTHER" id="PTHR46244:SF6">
    <property type="entry name" value="PHOSPHOENOLPYRUVATE-PROTEIN PHOSPHOTRANSFERASE"/>
    <property type="match status" value="1"/>
</dbReference>
<proteinExistence type="inferred from homology"/>
<dbReference type="InterPro" id="IPR023151">
    <property type="entry name" value="PEP_util_CS"/>
</dbReference>
<dbReference type="Pfam" id="PF00391">
    <property type="entry name" value="PEP-utilizers"/>
    <property type="match status" value="1"/>
</dbReference>
<dbReference type="FunFam" id="2.70.70.10:FF:000001">
    <property type="entry name" value="PTS system glucose-specific IIA component"/>
    <property type="match status" value="1"/>
</dbReference>
<evidence type="ECO:0000256" key="7">
    <source>
        <dbReference type="ARBA" id="ARBA00022490"/>
    </source>
</evidence>
<dbReference type="NCBIfam" id="TIGR00830">
    <property type="entry name" value="PTBA"/>
    <property type="match status" value="1"/>
</dbReference>
<dbReference type="InterPro" id="IPR015813">
    <property type="entry name" value="Pyrv/PenolPyrv_kinase-like_dom"/>
</dbReference>
<dbReference type="Gene3D" id="3.20.20.60">
    <property type="entry name" value="Phosphoenolpyruvate-binding domains"/>
    <property type="match status" value="1"/>
</dbReference>
<comment type="subcellular location">
    <subcellularLocation>
        <location evidence="3">Cytoplasm</location>
    </subcellularLocation>
</comment>
<reference evidence="16 17" key="1">
    <citation type="submission" date="2019-03" db="EMBL/GenBank/DDBJ databases">
        <title>Genomic Encyclopedia of Type Strains, Phase III (KMG-III): the genomes of soil and plant-associated and newly described type strains.</title>
        <authorList>
            <person name="Whitman W."/>
        </authorList>
    </citation>
    <scope>NUCLEOTIDE SEQUENCE [LARGE SCALE GENOMIC DNA]</scope>
    <source>
        <strain evidence="16 17">CECT 8976</strain>
    </source>
</reference>
<dbReference type="OrthoDB" id="9765468at2"/>
<evidence type="ECO:0000256" key="11">
    <source>
        <dbReference type="ARBA" id="ARBA00022723"/>
    </source>
</evidence>
<dbReference type="SUPFAM" id="SSF52009">
    <property type="entry name" value="Phosphohistidine domain"/>
    <property type="match status" value="1"/>
</dbReference>
<feature type="domain" description="PTS EIIA type-1" evidence="14">
    <location>
        <begin position="28"/>
        <end position="132"/>
    </location>
</feature>
<evidence type="ECO:0000259" key="14">
    <source>
        <dbReference type="PROSITE" id="PS51093"/>
    </source>
</evidence>
<evidence type="ECO:0000313" key="17">
    <source>
        <dbReference type="Proteomes" id="UP000295611"/>
    </source>
</evidence>
<dbReference type="SUPFAM" id="SSF47831">
    <property type="entry name" value="Enzyme I of the PEP:sugar phosphotransferase system HPr-binding (sub)domain"/>
    <property type="match status" value="1"/>
</dbReference>
<dbReference type="NCBIfam" id="TIGR01003">
    <property type="entry name" value="PTS_HPr_family"/>
    <property type="match status" value="1"/>
</dbReference>
<keyword evidence="10" id="KW-0598">Phosphotransferase system</keyword>
<evidence type="ECO:0000256" key="3">
    <source>
        <dbReference type="ARBA" id="ARBA00004496"/>
    </source>
</evidence>
<dbReference type="InterPro" id="IPR036637">
    <property type="entry name" value="Phosphohistidine_dom_sf"/>
</dbReference>
<dbReference type="PRINTS" id="PR01736">
    <property type="entry name" value="PHPHTRNFRASE"/>
</dbReference>
<dbReference type="EC" id="2.7.3.9" evidence="5"/>
<dbReference type="InterPro" id="IPR001127">
    <property type="entry name" value="PTS_EIIA_1_perm"/>
</dbReference>
<comment type="catalytic activity">
    <reaction evidence="1">
        <text>L-histidyl-[protein] + phosphoenolpyruvate = N(pros)-phospho-L-histidyl-[protein] + pyruvate</text>
        <dbReference type="Rhea" id="RHEA:23880"/>
        <dbReference type="Rhea" id="RHEA-COMP:9745"/>
        <dbReference type="Rhea" id="RHEA-COMP:9746"/>
        <dbReference type="ChEBI" id="CHEBI:15361"/>
        <dbReference type="ChEBI" id="CHEBI:29979"/>
        <dbReference type="ChEBI" id="CHEBI:58702"/>
        <dbReference type="ChEBI" id="CHEBI:64837"/>
        <dbReference type="EC" id="2.7.3.9"/>
    </reaction>
</comment>
<keyword evidence="6" id="KW-0813">Transport</keyword>